<dbReference type="EMBL" id="JARKHS020007106">
    <property type="protein sequence ID" value="KAK8781999.1"/>
    <property type="molecule type" value="Genomic_DNA"/>
</dbReference>
<gene>
    <name evidence="1" type="ORF">V5799_016660</name>
</gene>
<dbReference type="Proteomes" id="UP001321473">
    <property type="component" value="Unassembled WGS sequence"/>
</dbReference>
<accession>A0AAQ4F4H3</accession>
<feature type="non-terminal residue" evidence="1">
    <location>
        <position position="296"/>
    </location>
</feature>
<organism evidence="1 2">
    <name type="scientific">Amblyomma americanum</name>
    <name type="common">Lone star tick</name>
    <dbReference type="NCBI Taxonomy" id="6943"/>
    <lineage>
        <taxon>Eukaryota</taxon>
        <taxon>Metazoa</taxon>
        <taxon>Ecdysozoa</taxon>
        <taxon>Arthropoda</taxon>
        <taxon>Chelicerata</taxon>
        <taxon>Arachnida</taxon>
        <taxon>Acari</taxon>
        <taxon>Parasitiformes</taxon>
        <taxon>Ixodida</taxon>
        <taxon>Ixodoidea</taxon>
        <taxon>Ixodidae</taxon>
        <taxon>Amblyomminae</taxon>
        <taxon>Amblyomma</taxon>
    </lineage>
</organism>
<reference evidence="1 2" key="1">
    <citation type="journal article" date="2023" name="Arcadia Sci">
        <title>De novo assembly of a long-read Amblyomma americanum tick genome.</title>
        <authorList>
            <person name="Chou S."/>
            <person name="Poskanzer K.E."/>
            <person name="Rollins M."/>
            <person name="Thuy-Boun P.S."/>
        </authorList>
    </citation>
    <scope>NUCLEOTIDE SEQUENCE [LARGE SCALE GENOMIC DNA]</scope>
    <source>
        <strain evidence="1">F_SG_1</strain>
        <tissue evidence="1">Salivary glands</tissue>
    </source>
</reference>
<keyword evidence="2" id="KW-1185">Reference proteome</keyword>
<evidence type="ECO:0000313" key="1">
    <source>
        <dbReference type="EMBL" id="KAK8781999.1"/>
    </source>
</evidence>
<name>A0AAQ4F4H3_AMBAM</name>
<proteinExistence type="predicted"/>
<sequence>MRPSFLGLCLQAPSGEPSLVLTPFVDSCCRGGFASLESLPCDLPLHFSGAPRCRVANASADRAAQLAQVYLALDTSIWIEPRYRDTSLVTKLSSPQLTVIKPSHSNAPFNGLGGTEMMGHTYLQIFPILLVQLTVIKPSHSNAPFSKLGGTEMMGHTYLQNFPILLVQFLGLCLQAPSDERSLVLTPFVDSCCHGGFASLESLPCDLPLHFSGAPRCRVANASADRAAQLAQVYLALDTSIWIEPRYWDTSLVTKLSSPQLTVIKPSHSNAPFNGLGGTEMMGHTYLQIFPILLVQ</sequence>
<dbReference type="AlphaFoldDB" id="A0AAQ4F4H3"/>
<protein>
    <submittedName>
        <fullName evidence="1">Uncharacterized protein</fullName>
    </submittedName>
</protein>
<comment type="caution">
    <text evidence="1">The sequence shown here is derived from an EMBL/GenBank/DDBJ whole genome shotgun (WGS) entry which is preliminary data.</text>
</comment>
<evidence type="ECO:0000313" key="2">
    <source>
        <dbReference type="Proteomes" id="UP001321473"/>
    </source>
</evidence>